<evidence type="ECO:0000313" key="1">
    <source>
        <dbReference type="EMBL" id="KAJ9652746.1"/>
    </source>
</evidence>
<accession>A0ACC2ZYB3</accession>
<comment type="caution">
    <text evidence="1">The sequence shown here is derived from an EMBL/GenBank/DDBJ whole genome shotgun (WGS) entry which is preliminary data.</text>
</comment>
<evidence type="ECO:0000313" key="2">
    <source>
        <dbReference type="Proteomes" id="UP001172386"/>
    </source>
</evidence>
<keyword evidence="2" id="KW-1185">Reference proteome</keyword>
<reference evidence="1" key="1">
    <citation type="submission" date="2022-10" db="EMBL/GenBank/DDBJ databases">
        <title>Culturing micro-colonial fungi from biological soil crusts in the Mojave desert and describing Neophaeococcomyces mojavensis, and introducing the new genera and species Taxawa tesnikishii.</title>
        <authorList>
            <person name="Kurbessoian T."/>
            <person name="Stajich J.E."/>
        </authorList>
    </citation>
    <scope>NUCLEOTIDE SEQUENCE</scope>
    <source>
        <strain evidence="1">JES_112</strain>
    </source>
</reference>
<name>A0ACC2ZYB3_9EURO</name>
<gene>
    <name evidence="1" type="ORF">H2198_008018</name>
</gene>
<organism evidence="1 2">
    <name type="scientific">Neophaeococcomyces mojaviensis</name>
    <dbReference type="NCBI Taxonomy" id="3383035"/>
    <lineage>
        <taxon>Eukaryota</taxon>
        <taxon>Fungi</taxon>
        <taxon>Dikarya</taxon>
        <taxon>Ascomycota</taxon>
        <taxon>Pezizomycotina</taxon>
        <taxon>Eurotiomycetes</taxon>
        <taxon>Chaetothyriomycetidae</taxon>
        <taxon>Chaetothyriales</taxon>
        <taxon>Chaetothyriales incertae sedis</taxon>
        <taxon>Neophaeococcomyces</taxon>
    </lineage>
</organism>
<dbReference type="Proteomes" id="UP001172386">
    <property type="component" value="Unassembled WGS sequence"/>
</dbReference>
<protein>
    <submittedName>
        <fullName evidence="1">Uncharacterized protein</fullName>
    </submittedName>
</protein>
<sequence>MAYVALSYVWGNRESKRVIFVEDSPLFVTANLYDAMMALRPPYRCLVIWIDFLCIDQTNDEEKGWQVELMKDIYRQATQVFAWLGVADGDSDHIMDYLNTFGEKAEACGIDSVEGHHLEIWRSLAFQKVADHNLKHPDVVIATENGNLRIIHRRELDSLFYSISGWHQQDNLLPIAGMQRLFTRPWWGRIWVLQEITLPENAELVCGTKRISRRRCSAAINAYAALWMILTQKFLNDAPSFTKYHLAIITRPFHHKPNVMLSSWRIYRYERFPLAALLRATCVGSINLRRHGPHHFESTDPRDKIFALLSLASDREDLRRRDIFPDYTKTCAEVYTAVMTALLQQGHMSLLSGCQTPKLQPSLPSWVPDWSRSATDMLQDVENDHVTLYPKFRASGEERSRSNITIRRMNGSIQGISVVCRVYDEIDAAGSFPGRASSHEVPLSETWSWPKKWLVEILRLTYHKEQFYESFRDRLRAAARTSIAGVGYSRDAKLVRIGDDRFSDAIVLVKNGIQCVTEKHIKLDVQQFLATKAIKRIFQGRTVADTRLNSEIIGKSLGRLPFVTRKGHLVLSSEHVKKGDVVALIKGTQVPFILRRRTSGVYQLVSEAYVDGIMDGEAAEDTKFAPIELV</sequence>
<proteinExistence type="predicted"/>
<dbReference type="EMBL" id="JAPDRQ010000184">
    <property type="protein sequence ID" value="KAJ9652746.1"/>
    <property type="molecule type" value="Genomic_DNA"/>
</dbReference>